<dbReference type="PANTHER" id="PTHR48446:SF1">
    <property type="entry name" value="DNA-DIRECTED RNA POLYMERASE SUBUNIT BETA' N-TERMINAL SECTION"/>
    <property type="match status" value="1"/>
</dbReference>
<keyword evidence="5" id="KW-0548">Nucleotidyltransferase</keyword>
<dbReference type="Pfam" id="PF00623">
    <property type="entry name" value="RNA_pol_Rpb1_2"/>
    <property type="match status" value="1"/>
</dbReference>
<sequence>MIIMDDWESLQAQYAMYINSDSPGIPAPMQAKSSSLCQRVCQLITRKANVSWKPLHCDRAPQKPFKGLVQRLKGKKGRFRGNLSGKRVDFSGRTVISPNPFLRINEVGVPIYMAKILSYPERVTKHNIHKLQQLVRNGPFTYPGANHIQYQNGQRKYLGYGNREMEANKIRFGDLVDRQMADGDILLFNRQPSLHKLSLMAHRARVLPFRTLRFNECVCTPYNADFDGDEMNIHMPQTEEARAEALVLMEVRSCFT</sequence>
<evidence type="ECO:0000256" key="4">
    <source>
        <dbReference type="ARBA" id="ARBA00022679"/>
    </source>
</evidence>
<keyword evidence="9" id="KW-0539">Nucleus</keyword>
<name>A0ABY6JWA2_9ARAC</name>
<keyword evidence="4" id="KW-0808">Transferase</keyword>
<evidence type="ECO:0000256" key="2">
    <source>
        <dbReference type="ARBA" id="ARBA00012418"/>
    </source>
</evidence>
<accession>A0ABY6JWA2</accession>
<keyword evidence="12" id="KW-1185">Reference proteome</keyword>
<dbReference type="InterPro" id="IPR015700">
    <property type="entry name" value="RPC1"/>
</dbReference>
<organism evidence="11 12">
    <name type="scientific">Cordylochernes scorpioides</name>
    <dbReference type="NCBI Taxonomy" id="51811"/>
    <lineage>
        <taxon>Eukaryota</taxon>
        <taxon>Metazoa</taxon>
        <taxon>Ecdysozoa</taxon>
        <taxon>Arthropoda</taxon>
        <taxon>Chelicerata</taxon>
        <taxon>Arachnida</taxon>
        <taxon>Pseudoscorpiones</taxon>
        <taxon>Cheliferoidea</taxon>
        <taxon>Chernetidae</taxon>
        <taxon>Cordylochernes</taxon>
    </lineage>
</organism>
<dbReference type="PANTHER" id="PTHR48446">
    <property type="entry name" value="DNA-DIRECTED RNA POLYMERASE SUBUNIT BETA' N-TERMINAL SECTION"/>
    <property type="match status" value="1"/>
</dbReference>
<feature type="domain" description="RNA polymerase N-terminal" evidence="10">
    <location>
        <begin position="1"/>
        <end position="256"/>
    </location>
</feature>
<keyword evidence="6" id="KW-0479">Metal-binding</keyword>
<comment type="subcellular location">
    <subcellularLocation>
        <location evidence="1">Nucleus</location>
    </subcellularLocation>
</comment>
<dbReference type="InterPro" id="IPR006592">
    <property type="entry name" value="RNA_pol_N"/>
</dbReference>
<evidence type="ECO:0000256" key="6">
    <source>
        <dbReference type="ARBA" id="ARBA00022723"/>
    </source>
</evidence>
<dbReference type="Proteomes" id="UP001235939">
    <property type="component" value="Chromosome 01"/>
</dbReference>
<evidence type="ECO:0000256" key="1">
    <source>
        <dbReference type="ARBA" id="ARBA00004123"/>
    </source>
</evidence>
<keyword evidence="8" id="KW-0804">Transcription</keyword>
<dbReference type="Gene3D" id="2.40.40.20">
    <property type="match status" value="1"/>
</dbReference>
<evidence type="ECO:0000256" key="3">
    <source>
        <dbReference type="ARBA" id="ARBA00022478"/>
    </source>
</evidence>
<evidence type="ECO:0000256" key="7">
    <source>
        <dbReference type="ARBA" id="ARBA00022833"/>
    </source>
</evidence>
<dbReference type="EMBL" id="CP092863">
    <property type="protein sequence ID" value="UYV60876.1"/>
    <property type="molecule type" value="Genomic_DNA"/>
</dbReference>
<dbReference type="Gene3D" id="3.30.1490.180">
    <property type="entry name" value="RNA polymerase ii"/>
    <property type="match status" value="1"/>
</dbReference>
<dbReference type="SUPFAM" id="SSF64484">
    <property type="entry name" value="beta and beta-prime subunits of DNA dependent RNA-polymerase"/>
    <property type="match status" value="1"/>
</dbReference>
<gene>
    <name evidence="11" type="ORF">LAZ67_1002654</name>
</gene>
<evidence type="ECO:0000313" key="12">
    <source>
        <dbReference type="Proteomes" id="UP001235939"/>
    </source>
</evidence>
<evidence type="ECO:0000256" key="5">
    <source>
        <dbReference type="ARBA" id="ARBA00022695"/>
    </source>
</evidence>
<keyword evidence="3" id="KW-0240">DNA-directed RNA polymerase</keyword>
<protein>
    <recommendedName>
        <fullName evidence="2">DNA-directed RNA polymerase</fullName>
        <ecNumber evidence="2">2.7.7.6</ecNumber>
    </recommendedName>
</protein>
<dbReference type="EC" id="2.7.7.6" evidence="2"/>
<evidence type="ECO:0000313" key="11">
    <source>
        <dbReference type="EMBL" id="UYV60876.1"/>
    </source>
</evidence>
<reference evidence="11 12" key="1">
    <citation type="submission" date="2022-01" db="EMBL/GenBank/DDBJ databases">
        <title>A chromosomal length assembly of Cordylochernes scorpioides.</title>
        <authorList>
            <person name="Zeh D."/>
            <person name="Zeh J."/>
        </authorList>
    </citation>
    <scope>NUCLEOTIDE SEQUENCE [LARGE SCALE GENOMIC DNA]</scope>
    <source>
        <strain evidence="11">IN4F17</strain>
        <tissue evidence="11">Whole Body</tissue>
    </source>
</reference>
<evidence type="ECO:0000259" key="10">
    <source>
        <dbReference type="SMART" id="SM00663"/>
    </source>
</evidence>
<dbReference type="InterPro" id="IPR000722">
    <property type="entry name" value="RNA_pol_asu"/>
</dbReference>
<evidence type="ECO:0000256" key="9">
    <source>
        <dbReference type="ARBA" id="ARBA00023242"/>
    </source>
</evidence>
<dbReference type="SMART" id="SM00663">
    <property type="entry name" value="RPOLA_N"/>
    <property type="match status" value="1"/>
</dbReference>
<keyword evidence="7" id="KW-0862">Zinc</keyword>
<proteinExistence type="predicted"/>
<evidence type="ECO:0000256" key="8">
    <source>
        <dbReference type="ARBA" id="ARBA00023163"/>
    </source>
</evidence>